<reference evidence="1" key="2">
    <citation type="submission" date="2014-06" db="EMBL/GenBank/DDBJ databases">
        <authorList>
            <person name="Aslett M."/>
        </authorList>
    </citation>
    <scope>NUCLEOTIDE SEQUENCE</scope>
</reference>
<protein>
    <submittedName>
        <fullName evidence="1 3">Uncharacterized protein</fullName>
    </submittedName>
</protein>
<proteinExistence type="predicted"/>
<evidence type="ECO:0000313" key="3">
    <source>
        <dbReference type="WBParaSite" id="EgrG_001037100"/>
    </source>
</evidence>
<reference evidence="1 2" key="1">
    <citation type="journal article" date="2013" name="Nature">
        <title>The genomes of four tapeworm species reveal adaptations to parasitism.</title>
        <authorList>
            <person name="Tsai I.J."/>
            <person name="Zarowiecki M."/>
            <person name="Holroyd N."/>
            <person name="Garciarrubio A."/>
            <person name="Sanchez-Flores A."/>
            <person name="Brooks K.L."/>
            <person name="Tracey A."/>
            <person name="Bobes R.J."/>
            <person name="Fragoso G."/>
            <person name="Sciutto E."/>
            <person name="Aslett M."/>
            <person name="Beasley H."/>
            <person name="Bennett H.M."/>
            <person name="Cai J."/>
            <person name="Camicia F."/>
            <person name="Clark R."/>
            <person name="Cucher M."/>
            <person name="De Silva N."/>
            <person name="Day T.A."/>
            <person name="Deplazes P."/>
            <person name="Estrada K."/>
            <person name="Fernandez C."/>
            <person name="Holland P.W."/>
            <person name="Hou J."/>
            <person name="Hu S."/>
            <person name="Huckvale T."/>
            <person name="Hung S.S."/>
            <person name="Kamenetzky L."/>
            <person name="Keane J.A."/>
            <person name="Kiss F."/>
            <person name="Koziol U."/>
            <person name="Lambert O."/>
            <person name="Liu K."/>
            <person name="Luo X."/>
            <person name="Luo Y."/>
            <person name="Macchiaroli N."/>
            <person name="Nichol S."/>
            <person name="Paps J."/>
            <person name="Parkinson J."/>
            <person name="Pouchkina-Stantcheva N."/>
            <person name="Riddiford N."/>
            <person name="Rosenzvit M."/>
            <person name="Salinas G."/>
            <person name="Wasmuth J.D."/>
            <person name="Zamanian M."/>
            <person name="Zheng Y."/>
            <person name="Cai X."/>
            <person name="Soberon X."/>
            <person name="Olson P.D."/>
            <person name="Laclette J.P."/>
            <person name="Brehm K."/>
            <person name="Berriman M."/>
            <person name="Garciarrubio A."/>
            <person name="Bobes R.J."/>
            <person name="Fragoso G."/>
            <person name="Sanchez-Flores A."/>
            <person name="Estrada K."/>
            <person name="Cevallos M.A."/>
            <person name="Morett E."/>
            <person name="Gonzalez V."/>
            <person name="Portillo T."/>
            <person name="Ochoa-Leyva A."/>
            <person name="Jose M.V."/>
            <person name="Sciutto E."/>
            <person name="Landa A."/>
            <person name="Jimenez L."/>
            <person name="Valdes V."/>
            <person name="Carrero J.C."/>
            <person name="Larralde C."/>
            <person name="Morales-Montor J."/>
            <person name="Limon-Lason J."/>
            <person name="Soberon X."/>
            <person name="Laclette J.P."/>
        </authorList>
    </citation>
    <scope>NUCLEOTIDE SEQUENCE [LARGE SCALE GENOMIC DNA]</scope>
</reference>
<dbReference type="Proteomes" id="UP000492820">
    <property type="component" value="Unassembled WGS sequence"/>
</dbReference>
<organism evidence="1">
    <name type="scientific">Echinococcus granulosus</name>
    <name type="common">Hydatid tapeworm</name>
    <dbReference type="NCBI Taxonomy" id="6210"/>
    <lineage>
        <taxon>Eukaryota</taxon>
        <taxon>Metazoa</taxon>
        <taxon>Spiralia</taxon>
        <taxon>Lophotrochozoa</taxon>
        <taxon>Platyhelminthes</taxon>
        <taxon>Cestoda</taxon>
        <taxon>Eucestoda</taxon>
        <taxon>Cyclophyllidea</taxon>
        <taxon>Taeniidae</taxon>
        <taxon>Echinococcus</taxon>
        <taxon>Echinococcus granulosus group</taxon>
    </lineage>
</organism>
<dbReference type="WBParaSite" id="EgrG_001037100">
    <property type="protein sequence ID" value="EgrG_001037100"/>
    <property type="gene ID" value="EgrG_001037100"/>
</dbReference>
<name>A0A068WJ25_ECHGR</name>
<reference evidence="3" key="3">
    <citation type="submission" date="2020-10" db="UniProtKB">
        <authorList>
            <consortium name="WormBaseParasite"/>
        </authorList>
    </citation>
    <scope>IDENTIFICATION</scope>
</reference>
<sequence length="36" mass="4203">MDLLVQSYCLVELKKTLRAVSCRCLLLLLQEDLEYS</sequence>
<accession>A0A068WJ25</accession>
<gene>
    <name evidence="1" type="ORF">EgrG_001037100</name>
</gene>
<evidence type="ECO:0000313" key="2">
    <source>
        <dbReference type="Proteomes" id="UP000492820"/>
    </source>
</evidence>
<evidence type="ECO:0000313" key="1">
    <source>
        <dbReference type="EMBL" id="CDS17614.1"/>
    </source>
</evidence>
<dbReference type="EMBL" id="LK028577">
    <property type="protein sequence ID" value="CDS17614.1"/>
    <property type="molecule type" value="Genomic_DNA"/>
</dbReference>
<dbReference type="AlphaFoldDB" id="A0A068WJ25"/>